<proteinExistence type="predicted"/>
<evidence type="ECO:0000313" key="3">
    <source>
        <dbReference type="Proteomes" id="UP000799538"/>
    </source>
</evidence>
<accession>A0A6A6GMS1</accession>
<dbReference type="Proteomes" id="UP000799538">
    <property type="component" value="Unassembled WGS sequence"/>
</dbReference>
<gene>
    <name evidence="2" type="ORF">BDZ85DRAFT_57603</name>
</gene>
<organism evidence="2 3">
    <name type="scientific">Elsinoe ampelina</name>
    <dbReference type="NCBI Taxonomy" id="302913"/>
    <lineage>
        <taxon>Eukaryota</taxon>
        <taxon>Fungi</taxon>
        <taxon>Dikarya</taxon>
        <taxon>Ascomycota</taxon>
        <taxon>Pezizomycotina</taxon>
        <taxon>Dothideomycetes</taxon>
        <taxon>Dothideomycetidae</taxon>
        <taxon>Myriangiales</taxon>
        <taxon>Elsinoaceae</taxon>
        <taxon>Elsinoe</taxon>
    </lineage>
</organism>
<evidence type="ECO:0000256" key="1">
    <source>
        <dbReference type="SAM" id="MobiDB-lite"/>
    </source>
</evidence>
<dbReference type="AlphaFoldDB" id="A0A6A6GMS1"/>
<keyword evidence="3" id="KW-1185">Reference proteome</keyword>
<dbReference type="OrthoDB" id="10522000at2759"/>
<feature type="compositionally biased region" description="Polar residues" evidence="1">
    <location>
        <begin position="1"/>
        <end position="15"/>
    </location>
</feature>
<protein>
    <submittedName>
        <fullName evidence="2">Uncharacterized protein</fullName>
    </submittedName>
</protein>
<reference evidence="3" key="1">
    <citation type="journal article" date="2020" name="Stud. Mycol.">
        <title>101 Dothideomycetes genomes: A test case for predicting lifestyles and emergence of pathogens.</title>
        <authorList>
            <person name="Haridas S."/>
            <person name="Albert R."/>
            <person name="Binder M."/>
            <person name="Bloem J."/>
            <person name="LaButti K."/>
            <person name="Salamov A."/>
            <person name="Andreopoulos B."/>
            <person name="Baker S."/>
            <person name="Barry K."/>
            <person name="Bills G."/>
            <person name="Bluhm B."/>
            <person name="Cannon C."/>
            <person name="Castanera R."/>
            <person name="Culley D."/>
            <person name="Daum C."/>
            <person name="Ezra D."/>
            <person name="Gonzalez J."/>
            <person name="Henrissat B."/>
            <person name="Kuo A."/>
            <person name="Liang C."/>
            <person name="Lipzen A."/>
            <person name="Lutzoni F."/>
            <person name="Magnuson J."/>
            <person name="Mondo S."/>
            <person name="Nolan M."/>
            <person name="Ohm R."/>
            <person name="Pangilinan J."/>
            <person name="Park H.-J."/>
            <person name="Ramirez L."/>
            <person name="Alfaro M."/>
            <person name="Sun H."/>
            <person name="Tritt A."/>
            <person name="Yoshinaga Y."/>
            <person name="Zwiers L.-H."/>
            <person name="Turgeon B."/>
            <person name="Goodwin S."/>
            <person name="Spatafora J."/>
            <person name="Crous P."/>
            <person name="Grigoriev I."/>
        </authorList>
    </citation>
    <scope>NUCLEOTIDE SEQUENCE [LARGE SCALE GENOMIC DNA]</scope>
    <source>
        <strain evidence="3">CECT 20119</strain>
    </source>
</reference>
<sequence length="207" mass="23608">MASFEPTRTSVSPAPQSGEEPTISRAARSPDTATNIDNYQTSQRFRQKYNRGPGVSAEIVNMGVSQVEINKMIRENNRRTINVYRDHEFMFRFRDALKADTSRPLHERVTGFLLALKEESRALESAHSDRMMTIEIHGRGEEGYISGMTHGTDCASLWRLSSVALPFIQAKMKERDERRRARMIAKMPKFRKLGGFPARQQQALGVF</sequence>
<feature type="region of interest" description="Disordered" evidence="1">
    <location>
        <begin position="1"/>
        <end position="35"/>
    </location>
</feature>
<evidence type="ECO:0000313" key="2">
    <source>
        <dbReference type="EMBL" id="KAF2227052.1"/>
    </source>
</evidence>
<name>A0A6A6GMS1_9PEZI</name>
<dbReference type="EMBL" id="ML992502">
    <property type="protein sequence ID" value="KAF2227052.1"/>
    <property type="molecule type" value="Genomic_DNA"/>
</dbReference>